<proteinExistence type="inferred from homology"/>
<dbReference type="SUPFAM" id="SSF64438">
    <property type="entry name" value="CNF1/YfiH-like putative cysteine hydrolases"/>
    <property type="match status" value="1"/>
</dbReference>
<sequence length="165" mass="17023">MPPPVPTTSVEIVSVPIGRWAVATAPVQIRTLLGSCAGVILYDRVARIGGVAHVVLPDSRGSADHPGKFADTAIPALITDLERKLGRTSKGRLTAKVAGGASMFQTGASTNIGRMNNEAVELILAGLGIPVVARDIGGDTGRRLTFDTLSGIVSIKIPGGADYQI</sequence>
<dbReference type="GO" id="GO:0006935">
    <property type="term" value="P:chemotaxis"/>
    <property type="evidence" value="ECO:0007669"/>
    <property type="project" value="UniProtKB-UniRule"/>
</dbReference>
<evidence type="ECO:0000256" key="2">
    <source>
        <dbReference type="ARBA" id="ARBA00022801"/>
    </source>
</evidence>
<dbReference type="EMBL" id="CP155447">
    <property type="protein sequence ID" value="XBH05181.1"/>
    <property type="molecule type" value="Genomic_DNA"/>
</dbReference>
<dbReference type="Pfam" id="PF03975">
    <property type="entry name" value="CheD"/>
    <property type="match status" value="1"/>
</dbReference>
<dbReference type="GO" id="GO:0050568">
    <property type="term" value="F:protein-glutamine glutaminase activity"/>
    <property type="evidence" value="ECO:0007669"/>
    <property type="project" value="UniProtKB-UniRule"/>
</dbReference>
<dbReference type="AlphaFoldDB" id="A0AAU7CIW6"/>
<reference evidence="4" key="1">
    <citation type="submission" date="2024-05" db="EMBL/GenBank/DDBJ databases">
        <title>Planctomycetes of the genus Singulisphaera possess chitinolytic capabilities.</title>
        <authorList>
            <person name="Ivanova A."/>
        </authorList>
    </citation>
    <scope>NUCLEOTIDE SEQUENCE</scope>
    <source>
        <strain evidence="4">Ch08T</strain>
    </source>
</reference>
<name>A0AAU7CIW6_9BACT</name>
<organism evidence="4">
    <name type="scientific">Singulisphaera sp. Ch08</name>
    <dbReference type="NCBI Taxonomy" id="3120278"/>
    <lineage>
        <taxon>Bacteria</taxon>
        <taxon>Pseudomonadati</taxon>
        <taxon>Planctomycetota</taxon>
        <taxon>Planctomycetia</taxon>
        <taxon>Isosphaerales</taxon>
        <taxon>Isosphaeraceae</taxon>
        <taxon>Singulisphaera</taxon>
    </lineage>
</organism>
<keyword evidence="2 3" id="KW-0378">Hydrolase</keyword>
<comment type="function">
    <text evidence="3">Probably deamidates glutamine residues to glutamate on methyl-accepting chemotaxis receptors (MCPs), playing an important role in chemotaxis.</text>
</comment>
<dbReference type="RefSeq" id="WP_406697988.1">
    <property type="nucleotide sequence ID" value="NZ_CP155447.1"/>
</dbReference>
<dbReference type="HAMAP" id="MF_01440">
    <property type="entry name" value="CheD"/>
    <property type="match status" value="1"/>
</dbReference>
<keyword evidence="1 3" id="KW-0145">Chemotaxis</keyword>
<dbReference type="PANTHER" id="PTHR35147:SF1">
    <property type="entry name" value="CHEMORECEPTOR GLUTAMINE DEAMIDASE CHED-RELATED"/>
    <property type="match status" value="1"/>
</dbReference>
<dbReference type="InterPro" id="IPR038592">
    <property type="entry name" value="CheD-like_sf"/>
</dbReference>
<comment type="similarity">
    <text evidence="3">Belongs to the CheD family.</text>
</comment>
<dbReference type="PANTHER" id="PTHR35147">
    <property type="entry name" value="CHEMORECEPTOR GLUTAMINE DEAMIDASE CHED-RELATED"/>
    <property type="match status" value="1"/>
</dbReference>
<protein>
    <recommendedName>
        <fullName evidence="3">Probable chemoreceptor glutamine deamidase CheD</fullName>
        <ecNumber evidence="3">3.5.1.44</ecNumber>
    </recommendedName>
</protein>
<dbReference type="Gene3D" id="3.30.1330.200">
    <property type="match status" value="1"/>
</dbReference>
<evidence type="ECO:0000256" key="3">
    <source>
        <dbReference type="HAMAP-Rule" id="MF_01440"/>
    </source>
</evidence>
<dbReference type="CDD" id="cd16352">
    <property type="entry name" value="CheD"/>
    <property type="match status" value="1"/>
</dbReference>
<dbReference type="InterPro" id="IPR011324">
    <property type="entry name" value="Cytotoxic_necrot_fac-like_cat"/>
</dbReference>
<evidence type="ECO:0000313" key="4">
    <source>
        <dbReference type="EMBL" id="XBH05181.1"/>
    </source>
</evidence>
<gene>
    <name evidence="3" type="primary">cheD</name>
    <name evidence="4" type="ORF">V5E97_03935</name>
</gene>
<dbReference type="InterPro" id="IPR005659">
    <property type="entry name" value="Chemorcpt_Glu_NH3ase_CheD"/>
</dbReference>
<comment type="catalytic activity">
    <reaction evidence="3">
        <text>L-glutaminyl-[protein] + H2O = L-glutamyl-[protein] + NH4(+)</text>
        <dbReference type="Rhea" id="RHEA:16441"/>
        <dbReference type="Rhea" id="RHEA-COMP:10207"/>
        <dbReference type="Rhea" id="RHEA-COMP:10208"/>
        <dbReference type="ChEBI" id="CHEBI:15377"/>
        <dbReference type="ChEBI" id="CHEBI:28938"/>
        <dbReference type="ChEBI" id="CHEBI:29973"/>
        <dbReference type="ChEBI" id="CHEBI:30011"/>
        <dbReference type="EC" id="3.5.1.44"/>
    </reaction>
</comment>
<evidence type="ECO:0000256" key="1">
    <source>
        <dbReference type="ARBA" id="ARBA00022500"/>
    </source>
</evidence>
<dbReference type="EC" id="3.5.1.44" evidence="3"/>
<accession>A0AAU7CIW6</accession>